<name>A0ABT5MV10_9BURK</name>
<dbReference type="InterPro" id="IPR037401">
    <property type="entry name" value="SnoaL-like"/>
</dbReference>
<dbReference type="CDD" id="cd00531">
    <property type="entry name" value="NTF2_like"/>
    <property type="match status" value="1"/>
</dbReference>
<dbReference type="InterPro" id="IPR032710">
    <property type="entry name" value="NTF2-like_dom_sf"/>
</dbReference>
<accession>A0ABT5MV10</accession>
<keyword evidence="3" id="KW-1185">Reference proteome</keyword>
<dbReference type="RefSeq" id="WP_273949006.1">
    <property type="nucleotide sequence ID" value="NZ_JAQSIP010000002.1"/>
</dbReference>
<dbReference type="EMBL" id="JAQSIP010000002">
    <property type="protein sequence ID" value="MDD0837740.1"/>
    <property type="molecule type" value="Genomic_DNA"/>
</dbReference>
<reference evidence="2 3" key="1">
    <citation type="submission" date="2023-02" db="EMBL/GenBank/DDBJ databases">
        <title>Bacterial whole genomic sequence of Curvibacter sp. HBC61.</title>
        <authorList>
            <person name="Le V."/>
            <person name="Ko S.-R."/>
            <person name="Ahn C.-Y."/>
            <person name="Oh H.-M."/>
        </authorList>
    </citation>
    <scope>NUCLEOTIDE SEQUENCE [LARGE SCALE GENOMIC DNA]</scope>
    <source>
        <strain evidence="2 3">HBC61</strain>
    </source>
</reference>
<evidence type="ECO:0000259" key="1">
    <source>
        <dbReference type="Pfam" id="PF13577"/>
    </source>
</evidence>
<dbReference type="Proteomes" id="UP001528673">
    <property type="component" value="Unassembled WGS sequence"/>
</dbReference>
<feature type="domain" description="SnoaL-like" evidence="1">
    <location>
        <begin position="17"/>
        <end position="144"/>
    </location>
</feature>
<dbReference type="Pfam" id="PF13577">
    <property type="entry name" value="SnoaL_4"/>
    <property type="match status" value="1"/>
</dbReference>
<evidence type="ECO:0000313" key="2">
    <source>
        <dbReference type="EMBL" id="MDD0837740.1"/>
    </source>
</evidence>
<dbReference type="Gene3D" id="3.10.450.50">
    <property type="match status" value="1"/>
</dbReference>
<dbReference type="SUPFAM" id="SSF54427">
    <property type="entry name" value="NTF2-like"/>
    <property type="match status" value="1"/>
</dbReference>
<evidence type="ECO:0000313" key="3">
    <source>
        <dbReference type="Proteomes" id="UP001528673"/>
    </source>
</evidence>
<organism evidence="2 3">
    <name type="scientific">Curvibacter cyanobacteriorum</name>
    <dbReference type="NCBI Taxonomy" id="3026422"/>
    <lineage>
        <taxon>Bacteria</taxon>
        <taxon>Pseudomonadati</taxon>
        <taxon>Pseudomonadota</taxon>
        <taxon>Betaproteobacteria</taxon>
        <taxon>Burkholderiales</taxon>
        <taxon>Comamonadaceae</taxon>
        <taxon>Curvibacter</taxon>
    </lineage>
</organism>
<comment type="caution">
    <text evidence="2">The sequence shown here is derived from an EMBL/GenBank/DDBJ whole genome shotgun (WGS) entry which is preliminary data.</text>
</comment>
<gene>
    <name evidence="2" type="ORF">PSQ40_04060</name>
</gene>
<sequence length="163" mass="17671">MLTPSSPARDAWHPLLIEQACRRTLFQAAAAVDAGDAQALAAWFTVDAQLQRPGAAPLIGRAAIEAAYASRPAHRLTRHLLTNVLIEPEGSDFAHAISTVLLWRGNLDDAAGPEGRPAEARQLLGEFNDLLVPTPDGWRIHRRHAHFILHSPEAPPPSGLTRP</sequence>
<proteinExistence type="predicted"/>
<protein>
    <submittedName>
        <fullName evidence="2">Nuclear transport factor 2 family protein</fullName>
    </submittedName>
</protein>